<dbReference type="GO" id="GO:0016151">
    <property type="term" value="F:nickel cation binding"/>
    <property type="evidence" value="ECO:0007669"/>
    <property type="project" value="InterPro"/>
</dbReference>
<dbReference type="PANTHER" id="PTHR33620:SF1">
    <property type="entry name" value="UREASE ACCESSORY PROTEIN F"/>
    <property type="match status" value="1"/>
</dbReference>
<keyword evidence="5" id="KW-1185">Reference proteome</keyword>
<gene>
    <name evidence="4" type="ORF">MICPUN_61844</name>
</gene>
<dbReference type="InterPro" id="IPR002639">
    <property type="entry name" value="UreF"/>
</dbReference>
<dbReference type="RefSeq" id="XP_002508447.1">
    <property type="nucleotide sequence ID" value="XM_002508401.1"/>
</dbReference>
<evidence type="ECO:0000256" key="1">
    <source>
        <dbReference type="ARBA" id="ARBA00022988"/>
    </source>
</evidence>
<protein>
    <recommendedName>
        <fullName evidence="6">Urease accessory protein UreF</fullName>
    </recommendedName>
</protein>
<comment type="similarity">
    <text evidence="3">Belongs to the UreF family.</text>
</comment>
<keyword evidence="2" id="KW-0143">Chaperone</keyword>
<evidence type="ECO:0000313" key="4">
    <source>
        <dbReference type="EMBL" id="ACO69705.1"/>
    </source>
</evidence>
<dbReference type="OrthoDB" id="2550922at2759"/>
<dbReference type="EMBL" id="CP001576">
    <property type="protein sequence ID" value="ACO69705.1"/>
    <property type="molecule type" value="Genomic_DNA"/>
</dbReference>
<dbReference type="OMA" id="FAWITRV"/>
<dbReference type="FunCoup" id="C1FIE1">
    <property type="interactions" value="46"/>
</dbReference>
<evidence type="ECO:0000313" key="5">
    <source>
        <dbReference type="Proteomes" id="UP000002009"/>
    </source>
</evidence>
<evidence type="ECO:0008006" key="6">
    <source>
        <dbReference type="Google" id="ProtNLM"/>
    </source>
</evidence>
<dbReference type="STRING" id="296587.C1FIE1"/>
<dbReference type="PANTHER" id="PTHR33620">
    <property type="entry name" value="UREASE ACCESSORY PROTEIN F"/>
    <property type="match status" value="1"/>
</dbReference>
<reference evidence="4 5" key="1">
    <citation type="journal article" date="2009" name="Science">
        <title>Green evolution and dynamic adaptations revealed by genomes of the marine picoeukaryotes Micromonas.</title>
        <authorList>
            <person name="Worden A.Z."/>
            <person name="Lee J.H."/>
            <person name="Mock T."/>
            <person name="Rouze P."/>
            <person name="Simmons M.P."/>
            <person name="Aerts A.L."/>
            <person name="Allen A.E."/>
            <person name="Cuvelier M.L."/>
            <person name="Derelle E."/>
            <person name="Everett M.V."/>
            <person name="Foulon E."/>
            <person name="Grimwood J."/>
            <person name="Gundlach H."/>
            <person name="Henrissat B."/>
            <person name="Napoli C."/>
            <person name="McDonald S.M."/>
            <person name="Parker M.S."/>
            <person name="Rombauts S."/>
            <person name="Salamov A."/>
            <person name="Von Dassow P."/>
            <person name="Badger J.H."/>
            <person name="Coutinho P.M."/>
            <person name="Demir E."/>
            <person name="Dubchak I."/>
            <person name="Gentemann C."/>
            <person name="Eikrem W."/>
            <person name="Gready J.E."/>
            <person name="John U."/>
            <person name="Lanier W."/>
            <person name="Lindquist E.A."/>
            <person name="Lucas S."/>
            <person name="Mayer K.F."/>
            <person name="Moreau H."/>
            <person name="Not F."/>
            <person name="Otillar R."/>
            <person name="Panaud O."/>
            <person name="Pangilinan J."/>
            <person name="Paulsen I."/>
            <person name="Piegu B."/>
            <person name="Poliakov A."/>
            <person name="Robbens S."/>
            <person name="Schmutz J."/>
            <person name="Toulza E."/>
            <person name="Wyss T."/>
            <person name="Zelensky A."/>
            <person name="Zhou K."/>
            <person name="Armbrust E.V."/>
            <person name="Bhattacharya D."/>
            <person name="Goodenough U.W."/>
            <person name="Van de Peer Y."/>
            <person name="Grigoriev I.V."/>
        </authorList>
    </citation>
    <scope>NUCLEOTIDE SEQUENCE [LARGE SCALE GENOMIC DNA]</scope>
    <source>
        <strain evidence="5">RCC299 / NOUM17</strain>
    </source>
</reference>
<dbReference type="GeneID" id="8246725"/>
<dbReference type="AlphaFoldDB" id="C1FIE1"/>
<name>C1FIE1_MICCC</name>
<dbReference type="eggNOG" id="ENOG502REVQ">
    <property type="taxonomic scope" value="Eukaryota"/>
</dbReference>
<dbReference type="Gene3D" id="1.10.4190.10">
    <property type="entry name" value="Urease accessory protein UreF"/>
    <property type="match status" value="1"/>
</dbReference>
<sequence length="272" mass="28717">MTDNDVNGDVDDWAVWQLVDPLLPTGGFAHSQGLESAAHSRLVAGLDERVRDQTGWDVDTFCFEAVRNASTLMIPFVEAARGLHHPAAGAGGKKASTDWEWLDRRLGAHLAGNHVANRASVAMGAALIRAAIAAYGEDEKIGQKLKEVKRISRAEKSGGHLATTFGAVAGCLGLSTRRAARLFAYLTLRDVLSAATRLNLIGPLEAAASMRRCSNRCNEMATTAASSAAALHANAPKDFAVAAAVSRAANTSPLTDLIQGGHDALYSRLFSS</sequence>
<dbReference type="KEGG" id="mis:MICPUN_61844"/>
<dbReference type="Proteomes" id="UP000002009">
    <property type="component" value="Chromosome 10"/>
</dbReference>
<evidence type="ECO:0000256" key="2">
    <source>
        <dbReference type="ARBA" id="ARBA00023186"/>
    </source>
</evidence>
<proteinExistence type="inferred from homology"/>
<keyword evidence="1" id="KW-0996">Nickel insertion</keyword>
<dbReference type="InParanoid" id="C1FIE1"/>
<accession>C1FIE1</accession>
<dbReference type="Pfam" id="PF01730">
    <property type="entry name" value="UreF"/>
    <property type="match status" value="1"/>
</dbReference>
<evidence type="ECO:0000256" key="3">
    <source>
        <dbReference type="ARBA" id="ARBA00046339"/>
    </source>
</evidence>
<dbReference type="InterPro" id="IPR038277">
    <property type="entry name" value="UreF_sf"/>
</dbReference>
<organism evidence="4 5">
    <name type="scientific">Micromonas commoda (strain RCC299 / NOUM17 / CCMP2709)</name>
    <name type="common">Picoplanktonic green alga</name>
    <dbReference type="NCBI Taxonomy" id="296587"/>
    <lineage>
        <taxon>Eukaryota</taxon>
        <taxon>Viridiplantae</taxon>
        <taxon>Chlorophyta</taxon>
        <taxon>Mamiellophyceae</taxon>
        <taxon>Mamiellales</taxon>
        <taxon>Mamiellaceae</taxon>
        <taxon>Micromonas</taxon>
    </lineage>
</organism>